<dbReference type="UniPathway" id="UPA00528">
    <property type="reaction ID" value="UER00586"/>
</dbReference>
<dbReference type="InterPro" id="IPR004839">
    <property type="entry name" value="Aminotransferase_I/II_large"/>
</dbReference>
<keyword evidence="9" id="KW-1185">Reference proteome</keyword>
<evidence type="ECO:0000313" key="9">
    <source>
        <dbReference type="Proteomes" id="UP000291116"/>
    </source>
</evidence>
<protein>
    <recommendedName>
        <fullName evidence="7">Aminotransferase class I/classII large domain-containing protein</fullName>
    </recommendedName>
</protein>
<comment type="similarity">
    <text evidence="6">Belongs to the class-I pyridoxal-phosphate-dependent aminotransferase family. Alanine aminotransferase subfamily.</text>
</comment>
<dbReference type="Pfam" id="PF00155">
    <property type="entry name" value="Aminotran_1_2"/>
    <property type="match status" value="1"/>
</dbReference>
<dbReference type="InterPro" id="IPR015421">
    <property type="entry name" value="PyrdxlP-dep_Trfase_major"/>
</dbReference>
<evidence type="ECO:0000256" key="3">
    <source>
        <dbReference type="ARBA" id="ARBA00022576"/>
    </source>
</evidence>
<comment type="cofactor">
    <cofactor evidence="1">
        <name>pyridoxal 5'-phosphate</name>
        <dbReference type="ChEBI" id="CHEBI:597326"/>
    </cofactor>
</comment>
<dbReference type="GO" id="GO:0030170">
    <property type="term" value="F:pyridoxal phosphate binding"/>
    <property type="evidence" value="ECO:0007669"/>
    <property type="project" value="InterPro"/>
</dbReference>
<evidence type="ECO:0000256" key="2">
    <source>
        <dbReference type="ARBA" id="ARBA00011738"/>
    </source>
</evidence>
<proteinExistence type="inferred from homology"/>
<keyword evidence="3" id="KW-0032">Aminotransferase</keyword>
<reference evidence="8 9" key="1">
    <citation type="submission" date="2019-01" db="EMBL/GenBank/DDBJ databases">
        <authorList>
            <person name="Ferrante I. M."/>
        </authorList>
    </citation>
    <scope>NUCLEOTIDE SEQUENCE [LARGE SCALE GENOMIC DNA]</scope>
    <source>
        <strain evidence="8 9">B856</strain>
    </source>
</reference>
<evidence type="ECO:0000256" key="6">
    <source>
        <dbReference type="ARBA" id="ARBA00025785"/>
    </source>
</evidence>
<dbReference type="EMBL" id="CAACVS010000699">
    <property type="protein sequence ID" value="VEU45311.1"/>
    <property type="molecule type" value="Genomic_DNA"/>
</dbReference>
<sequence length="239" mass="26102">MKADELQQQGRDIIFTNIGNPHSVGQQPITFFRQVLALTDLNEADGIHHPNVGRMFPADVIERAKSIRRMLDGSGTGAYTGSQGALGFRKDVSKFIEDRDGHPAYPGNIFLSNGASSAIESVLTTIMSTELCGVMVPIPQYPLYSALIAKLTGTQVNYHLDEESNWAASKETLEEVLNNARLDGVVVKGLVLINPGNPTGQVLSRQELEVICKFSSLTEKRYPSNLLAPPSSFRSVLCR</sequence>
<evidence type="ECO:0000256" key="1">
    <source>
        <dbReference type="ARBA" id="ARBA00001933"/>
    </source>
</evidence>
<dbReference type="PANTHER" id="PTHR11751">
    <property type="entry name" value="ALANINE AMINOTRANSFERASE"/>
    <property type="match status" value="1"/>
</dbReference>
<dbReference type="GO" id="GO:0042853">
    <property type="term" value="P:L-alanine catabolic process"/>
    <property type="evidence" value="ECO:0007669"/>
    <property type="project" value="UniProtKB-UniPathway"/>
</dbReference>
<dbReference type="GO" id="GO:0004021">
    <property type="term" value="F:L-alanine:2-oxoglutarate aminotransferase activity"/>
    <property type="evidence" value="ECO:0007669"/>
    <property type="project" value="TreeGrafter"/>
</dbReference>
<evidence type="ECO:0000259" key="7">
    <source>
        <dbReference type="Pfam" id="PF00155"/>
    </source>
</evidence>
<dbReference type="AlphaFoldDB" id="A0A448ZTF5"/>
<keyword evidence="5" id="KW-0663">Pyridoxal phosphate</keyword>
<accession>A0A448ZTF5</accession>
<gene>
    <name evidence="8" type="ORF">PSNMU_V1.4_AUG-EV-PASAV3_0124830</name>
</gene>
<dbReference type="OrthoDB" id="1732682at2759"/>
<dbReference type="InterPro" id="IPR045088">
    <property type="entry name" value="ALAT1/2-like"/>
</dbReference>
<dbReference type="SUPFAM" id="SSF53383">
    <property type="entry name" value="PLP-dependent transferases"/>
    <property type="match status" value="1"/>
</dbReference>
<evidence type="ECO:0000256" key="4">
    <source>
        <dbReference type="ARBA" id="ARBA00022679"/>
    </source>
</evidence>
<evidence type="ECO:0000256" key="5">
    <source>
        <dbReference type="ARBA" id="ARBA00022898"/>
    </source>
</evidence>
<dbReference type="FunFam" id="1.10.287.1970:FF:000001">
    <property type="entry name" value="Alanine aminotransferase 2"/>
    <property type="match status" value="1"/>
</dbReference>
<organism evidence="8 9">
    <name type="scientific">Pseudo-nitzschia multistriata</name>
    <dbReference type="NCBI Taxonomy" id="183589"/>
    <lineage>
        <taxon>Eukaryota</taxon>
        <taxon>Sar</taxon>
        <taxon>Stramenopiles</taxon>
        <taxon>Ochrophyta</taxon>
        <taxon>Bacillariophyta</taxon>
        <taxon>Bacillariophyceae</taxon>
        <taxon>Bacillariophycidae</taxon>
        <taxon>Bacillariales</taxon>
        <taxon>Bacillariaceae</taxon>
        <taxon>Pseudo-nitzschia</taxon>
    </lineage>
</organism>
<comment type="subunit">
    <text evidence="2">Homodimer.</text>
</comment>
<evidence type="ECO:0000313" key="8">
    <source>
        <dbReference type="EMBL" id="VEU45311.1"/>
    </source>
</evidence>
<dbReference type="Gene3D" id="1.10.287.1970">
    <property type="match status" value="1"/>
</dbReference>
<keyword evidence="4" id="KW-0808">Transferase</keyword>
<name>A0A448ZTF5_9STRA</name>
<dbReference type="InterPro" id="IPR015424">
    <property type="entry name" value="PyrdxlP-dep_Trfase"/>
</dbReference>
<dbReference type="Proteomes" id="UP000291116">
    <property type="component" value="Unassembled WGS sequence"/>
</dbReference>
<dbReference type="PANTHER" id="PTHR11751:SF29">
    <property type="entry name" value="ALANINE TRANSAMINASE"/>
    <property type="match status" value="1"/>
</dbReference>
<dbReference type="Gene3D" id="3.40.640.10">
    <property type="entry name" value="Type I PLP-dependent aspartate aminotransferase-like (Major domain)"/>
    <property type="match status" value="1"/>
</dbReference>
<feature type="domain" description="Aminotransferase class I/classII large" evidence="7">
    <location>
        <begin position="59"/>
        <end position="214"/>
    </location>
</feature>